<evidence type="ECO:0000256" key="4">
    <source>
        <dbReference type="ARBA" id="ARBA00022829"/>
    </source>
</evidence>
<dbReference type="InterPro" id="IPR044068">
    <property type="entry name" value="CB"/>
</dbReference>
<accession>A0A7Z2VS57</accession>
<feature type="domain" description="Tyr recombinase" evidence="10">
    <location>
        <begin position="131"/>
        <end position="311"/>
    </location>
</feature>
<dbReference type="InterPro" id="IPR050090">
    <property type="entry name" value="Tyrosine_recombinase_XerCD"/>
</dbReference>
<evidence type="ECO:0000313" key="13">
    <source>
        <dbReference type="Proteomes" id="UP000502248"/>
    </source>
</evidence>
<dbReference type="AlphaFoldDB" id="A0A7Z2VS57"/>
<dbReference type="PANTHER" id="PTHR30349">
    <property type="entry name" value="PHAGE INTEGRASE-RELATED"/>
    <property type="match status" value="1"/>
</dbReference>
<evidence type="ECO:0000259" key="11">
    <source>
        <dbReference type="PROSITE" id="PS51900"/>
    </source>
</evidence>
<organism evidence="12 13">
    <name type="scientific">Cohnella herbarum</name>
    <dbReference type="NCBI Taxonomy" id="2728023"/>
    <lineage>
        <taxon>Bacteria</taxon>
        <taxon>Bacillati</taxon>
        <taxon>Bacillota</taxon>
        <taxon>Bacilli</taxon>
        <taxon>Bacillales</taxon>
        <taxon>Paenibacillaceae</taxon>
        <taxon>Cohnella</taxon>
    </lineage>
</organism>
<dbReference type="GO" id="GO:0015074">
    <property type="term" value="P:DNA integration"/>
    <property type="evidence" value="ECO:0007669"/>
    <property type="project" value="UniProtKB-KW"/>
</dbReference>
<dbReference type="Gene3D" id="1.10.443.10">
    <property type="entry name" value="Intergrase catalytic core"/>
    <property type="match status" value="1"/>
</dbReference>
<keyword evidence="4" id="KW-0159">Chromosome partition</keyword>
<dbReference type="EMBL" id="CP051681">
    <property type="protein sequence ID" value="QJD88503.1"/>
    <property type="molecule type" value="Genomic_DNA"/>
</dbReference>
<evidence type="ECO:0000256" key="3">
    <source>
        <dbReference type="ARBA" id="ARBA00022618"/>
    </source>
</evidence>
<dbReference type="RefSeq" id="WP_169284721.1">
    <property type="nucleotide sequence ID" value="NZ_CP051681.1"/>
</dbReference>
<dbReference type="GO" id="GO:0005737">
    <property type="term" value="C:cytoplasm"/>
    <property type="evidence" value="ECO:0007669"/>
    <property type="project" value="UniProtKB-SubCell"/>
</dbReference>
<name>A0A7Z2VS57_9BACL</name>
<keyword evidence="7" id="KW-0233">DNA recombination</keyword>
<dbReference type="InterPro" id="IPR004107">
    <property type="entry name" value="Integrase_SAM-like_N"/>
</dbReference>
<sequence>MTIGRRQNKLTKVDKASDAKQQLSYSDLLHSFILDCKSKKLSPLTIRFYQDSAKQLEAAFRDQEIVLDIYSVTSRDIKNHFIAYLFEQGKSDNTVNGRIKAIKQFLRYLFEEGWLLQNLANEIHATKAEKLMIQTFTKEQVVALLEQPVRNTFSGFRDYTMMLVLFETGMRISELCNLKIGDVFFKEQEIRITKGKGGKARRVPMQQTCAKVIRRYLDIRGDLETEALFVNLNNEKISTRALQEKMHDYGLASSINGVRVSPHTFRHTMAKFYILNGGDPFTLRRILGHATLKMVEYYVELFSSDIKQQHKKYSPVENMKRII</sequence>
<evidence type="ECO:0000256" key="2">
    <source>
        <dbReference type="ARBA" id="ARBA00022490"/>
    </source>
</evidence>
<keyword evidence="5" id="KW-0229">DNA integration</keyword>
<geneLocation type="plasmid" evidence="12 13">
    <name>unnamed1</name>
</geneLocation>
<dbReference type="GO" id="GO:0007059">
    <property type="term" value="P:chromosome segregation"/>
    <property type="evidence" value="ECO:0007669"/>
    <property type="project" value="UniProtKB-KW"/>
</dbReference>
<dbReference type="Pfam" id="PF02899">
    <property type="entry name" value="Phage_int_SAM_1"/>
    <property type="match status" value="1"/>
</dbReference>
<dbReference type="InterPro" id="IPR002104">
    <property type="entry name" value="Integrase_catalytic"/>
</dbReference>
<dbReference type="Gene3D" id="1.10.150.130">
    <property type="match status" value="1"/>
</dbReference>
<gene>
    <name evidence="12" type="ORF">HH215_35200</name>
</gene>
<dbReference type="PROSITE" id="PS51898">
    <property type="entry name" value="TYR_RECOMBINASE"/>
    <property type="match status" value="1"/>
</dbReference>
<dbReference type="GO" id="GO:0051301">
    <property type="term" value="P:cell division"/>
    <property type="evidence" value="ECO:0007669"/>
    <property type="project" value="UniProtKB-KW"/>
</dbReference>
<keyword evidence="2" id="KW-0963">Cytoplasm</keyword>
<reference evidence="12 13" key="1">
    <citation type="submission" date="2020-04" db="EMBL/GenBank/DDBJ databases">
        <title>Genome sequencing of novel species.</title>
        <authorList>
            <person name="Heo J."/>
            <person name="Kim S.-J."/>
            <person name="Kim J.-S."/>
            <person name="Hong S.-B."/>
            <person name="Kwon S.-W."/>
        </authorList>
    </citation>
    <scope>NUCLEOTIDE SEQUENCE [LARGE SCALE GENOMIC DNA]</scope>
    <source>
        <strain evidence="12 13">MFER-1</strain>
        <plasmid evidence="12 13">unnamed1</plasmid>
    </source>
</reference>
<dbReference type="InterPro" id="IPR013762">
    <property type="entry name" value="Integrase-like_cat_sf"/>
</dbReference>
<dbReference type="Pfam" id="PF00589">
    <property type="entry name" value="Phage_integrase"/>
    <property type="match status" value="1"/>
</dbReference>
<keyword evidence="13" id="KW-1185">Reference proteome</keyword>
<comment type="subcellular location">
    <subcellularLocation>
        <location evidence="1">Cytoplasm</location>
    </subcellularLocation>
</comment>
<dbReference type="GO" id="GO:0003677">
    <property type="term" value="F:DNA binding"/>
    <property type="evidence" value="ECO:0007669"/>
    <property type="project" value="UniProtKB-UniRule"/>
</dbReference>
<keyword evidence="8" id="KW-0131">Cell cycle</keyword>
<dbReference type="KEGG" id="cheb:HH215_35200"/>
<dbReference type="InterPro" id="IPR010998">
    <property type="entry name" value="Integrase_recombinase_N"/>
</dbReference>
<evidence type="ECO:0000256" key="6">
    <source>
        <dbReference type="ARBA" id="ARBA00023125"/>
    </source>
</evidence>
<evidence type="ECO:0000256" key="9">
    <source>
        <dbReference type="PROSITE-ProRule" id="PRU01248"/>
    </source>
</evidence>
<dbReference type="Proteomes" id="UP000502248">
    <property type="component" value="Plasmid unnamed1"/>
</dbReference>
<evidence type="ECO:0000256" key="7">
    <source>
        <dbReference type="ARBA" id="ARBA00023172"/>
    </source>
</evidence>
<evidence type="ECO:0000256" key="5">
    <source>
        <dbReference type="ARBA" id="ARBA00022908"/>
    </source>
</evidence>
<dbReference type="GO" id="GO:0006310">
    <property type="term" value="P:DNA recombination"/>
    <property type="evidence" value="ECO:0007669"/>
    <property type="project" value="UniProtKB-KW"/>
</dbReference>
<keyword evidence="3" id="KW-0132">Cell division</keyword>
<feature type="domain" description="Core-binding (CB)" evidence="11">
    <location>
        <begin position="23"/>
        <end position="110"/>
    </location>
</feature>
<evidence type="ECO:0000313" key="12">
    <source>
        <dbReference type="EMBL" id="QJD88503.1"/>
    </source>
</evidence>
<proteinExistence type="predicted"/>
<evidence type="ECO:0000256" key="8">
    <source>
        <dbReference type="ARBA" id="ARBA00023306"/>
    </source>
</evidence>
<keyword evidence="6 9" id="KW-0238">DNA-binding</keyword>
<evidence type="ECO:0000259" key="10">
    <source>
        <dbReference type="PROSITE" id="PS51898"/>
    </source>
</evidence>
<keyword evidence="12" id="KW-0614">Plasmid</keyword>
<dbReference type="InterPro" id="IPR011010">
    <property type="entry name" value="DNA_brk_join_enz"/>
</dbReference>
<dbReference type="PROSITE" id="PS51900">
    <property type="entry name" value="CB"/>
    <property type="match status" value="1"/>
</dbReference>
<dbReference type="PANTHER" id="PTHR30349:SF77">
    <property type="entry name" value="TYROSINE RECOMBINASE XERC"/>
    <property type="match status" value="1"/>
</dbReference>
<protein>
    <submittedName>
        <fullName evidence="12">Tyrosine-type recombinase/integrase</fullName>
    </submittedName>
</protein>
<evidence type="ECO:0000256" key="1">
    <source>
        <dbReference type="ARBA" id="ARBA00004496"/>
    </source>
</evidence>
<dbReference type="SUPFAM" id="SSF56349">
    <property type="entry name" value="DNA breaking-rejoining enzymes"/>
    <property type="match status" value="1"/>
</dbReference>